<accession>A0A2P7QW87</accession>
<evidence type="ECO:0000256" key="1">
    <source>
        <dbReference type="SAM" id="MobiDB-lite"/>
    </source>
</evidence>
<evidence type="ECO:0000259" key="2">
    <source>
        <dbReference type="Pfam" id="PF08281"/>
    </source>
</evidence>
<evidence type="ECO:0000313" key="4">
    <source>
        <dbReference type="Proteomes" id="UP000241167"/>
    </source>
</evidence>
<comment type="caution">
    <text evidence="3">The sequence shown here is derived from an EMBL/GenBank/DDBJ whole genome shotgun (WGS) entry which is preliminary data.</text>
</comment>
<evidence type="ECO:0000313" key="3">
    <source>
        <dbReference type="EMBL" id="PSJ42227.1"/>
    </source>
</evidence>
<dbReference type="EMBL" id="PXYI01000002">
    <property type="protein sequence ID" value="PSJ42227.1"/>
    <property type="molecule type" value="Genomic_DNA"/>
</dbReference>
<dbReference type="InterPro" id="IPR013324">
    <property type="entry name" value="RNA_pol_sigma_r3/r4-like"/>
</dbReference>
<dbReference type="SUPFAM" id="SSF88659">
    <property type="entry name" value="Sigma3 and sigma4 domains of RNA polymerase sigma factors"/>
    <property type="match status" value="1"/>
</dbReference>
<sequence>MTRQSSVPPAPPARPPITCSPSRRTGRTVMDDRAKLLARLEAALATLPPRTREVFLLHRVADLAYPDIAERLDVDVRVVERELAEALFLIDVALRTGQEEGGT</sequence>
<gene>
    <name evidence="3" type="ORF">C7I55_08325</name>
</gene>
<feature type="domain" description="RNA polymerase sigma factor 70 region 4 type 2" evidence="2">
    <location>
        <begin position="38"/>
        <end position="87"/>
    </location>
</feature>
<feature type="region of interest" description="Disordered" evidence="1">
    <location>
        <begin position="1"/>
        <end position="28"/>
    </location>
</feature>
<dbReference type="InterPro" id="IPR036388">
    <property type="entry name" value="WH-like_DNA-bd_sf"/>
</dbReference>
<organism evidence="3 4">
    <name type="scientific">Allosphingosinicella deserti</name>
    <dbReference type="NCBI Taxonomy" id="2116704"/>
    <lineage>
        <taxon>Bacteria</taxon>
        <taxon>Pseudomonadati</taxon>
        <taxon>Pseudomonadota</taxon>
        <taxon>Alphaproteobacteria</taxon>
        <taxon>Sphingomonadales</taxon>
        <taxon>Sphingomonadaceae</taxon>
        <taxon>Allosphingosinicella</taxon>
    </lineage>
</organism>
<keyword evidence="4" id="KW-1185">Reference proteome</keyword>
<dbReference type="GO" id="GO:0016987">
    <property type="term" value="F:sigma factor activity"/>
    <property type="evidence" value="ECO:0007669"/>
    <property type="project" value="InterPro"/>
</dbReference>
<dbReference type="GO" id="GO:0003677">
    <property type="term" value="F:DNA binding"/>
    <property type="evidence" value="ECO:0007669"/>
    <property type="project" value="InterPro"/>
</dbReference>
<protein>
    <recommendedName>
        <fullName evidence="2">RNA polymerase sigma factor 70 region 4 type 2 domain-containing protein</fullName>
    </recommendedName>
</protein>
<dbReference type="Proteomes" id="UP000241167">
    <property type="component" value="Unassembled WGS sequence"/>
</dbReference>
<reference evidence="3 4" key="1">
    <citation type="submission" date="2018-03" db="EMBL/GenBank/DDBJ databases">
        <title>The draft genome of Sphingosinicella sp. GL-C-18.</title>
        <authorList>
            <person name="Liu L."/>
            <person name="Li L."/>
            <person name="Liang L."/>
            <person name="Zhang X."/>
            <person name="Wang T."/>
        </authorList>
    </citation>
    <scope>NUCLEOTIDE SEQUENCE [LARGE SCALE GENOMIC DNA]</scope>
    <source>
        <strain evidence="3 4">GL-C-18</strain>
    </source>
</reference>
<dbReference type="Pfam" id="PF08281">
    <property type="entry name" value="Sigma70_r4_2"/>
    <property type="match status" value="1"/>
</dbReference>
<dbReference type="GO" id="GO:0006352">
    <property type="term" value="P:DNA-templated transcription initiation"/>
    <property type="evidence" value="ECO:0007669"/>
    <property type="project" value="InterPro"/>
</dbReference>
<dbReference type="InterPro" id="IPR013249">
    <property type="entry name" value="RNA_pol_sigma70_r4_t2"/>
</dbReference>
<name>A0A2P7QW87_9SPHN</name>
<dbReference type="Gene3D" id="1.10.10.10">
    <property type="entry name" value="Winged helix-like DNA-binding domain superfamily/Winged helix DNA-binding domain"/>
    <property type="match status" value="1"/>
</dbReference>
<dbReference type="AlphaFoldDB" id="A0A2P7QW87"/>
<proteinExistence type="predicted"/>